<reference evidence="1" key="2">
    <citation type="submission" date="2020-11" db="EMBL/GenBank/DDBJ databases">
        <authorList>
            <person name="McCartney M.A."/>
            <person name="Auch B."/>
            <person name="Kono T."/>
            <person name="Mallez S."/>
            <person name="Becker A."/>
            <person name="Gohl D.M."/>
            <person name="Silverstein K.A.T."/>
            <person name="Koren S."/>
            <person name="Bechman K.B."/>
            <person name="Herman A."/>
            <person name="Abrahante J.E."/>
            <person name="Garbe J."/>
        </authorList>
    </citation>
    <scope>NUCLEOTIDE SEQUENCE</scope>
    <source>
        <strain evidence="1">Duluth1</strain>
        <tissue evidence="1">Whole animal</tissue>
    </source>
</reference>
<dbReference type="EMBL" id="JAIWYP010000006">
    <property type="protein sequence ID" value="KAH3812505.1"/>
    <property type="molecule type" value="Genomic_DNA"/>
</dbReference>
<dbReference type="AlphaFoldDB" id="A0A9D4GCF9"/>
<gene>
    <name evidence="1" type="ORF">DPMN_140940</name>
</gene>
<protein>
    <submittedName>
        <fullName evidence="1">Uncharacterized protein</fullName>
    </submittedName>
</protein>
<accession>A0A9D4GCF9</accession>
<sequence length="76" mass="9128">MDLCNKRRELMHGKHLNKVSRTKYQKSNREARKEMKEEKMERIEETCINIDTDMTTCSNKKAYNTLKTPTKGYSRR</sequence>
<organism evidence="1 2">
    <name type="scientific">Dreissena polymorpha</name>
    <name type="common">Zebra mussel</name>
    <name type="synonym">Mytilus polymorpha</name>
    <dbReference type="NCBI Taxonomy" id="45954"/>
    <lineage>
        <taxon>Eukaryota</taxon>
        <taxon>Metazoa</taxon>
        <taxon>Spiralia</taxon>
        <taxon>Lophotrochozoa</taxon>
        <taxon>Mollusca</taxon>
        <taxon>Bivalvia</taxon>
        <taxon>Autobranchia</taxon>
        <taxon>Heteroconchia</taxon>
        <taxon>Euheterodonta</taxon>
        <taxon>Imparidentia</taxon>
        <taxon>Neoheterodontei</taxon>
        <taxon>Myida</taxon>
        <taxon>Dreissenoidea</taxon>
        <taxon>Dreissenidae</taxon>
        <taxon>Dreissena</taxon>
    </lineage>
</organism>
<dbReference type="Proteomes" id="UP000828390">
    <property type="component" value="Unassembled WGS sequence"/>
</dbReference>
<comment type="caution">
    <text evidence="1">The sequence shown here is derived from an EMBL/GenBank/DDBJ whole genome shotgun (WGS) entry which is preliminary data.</text>
</comment>
<name>A0A9D4GCF9_DREPO</name>
<reference evidence="1" key="1">
    <citation type="journal article" date="2019" name="bioRxiv">
        <title>The Genome of the Zebra Mussel, Dreissena polymorpha: A Resource for Invasive Species Research.</title>
        <authorList>
            <person name="McCartney M.A."/>
            <person name="Auch B."/>
            <person name="Kono T."/>
            <person name="Mallez S."/>
            <person name="Zhang Y."/>
            <person name="Obille A."/>
            <person name="Becker A."/>
            <person name="Abrahante J.E."/>
            <person name="Garbe J."/>
            <person name="Badalamenti J.P."/>
            <person name="Herman A."/>
            <person name="Mangelson H."/>
            <person name="Liachko I."/>
            <person name="Sullivan S."/>
            <person name="Sone E.D."/>
            <person name="Koren S."/>
            <person name="Silverstein K.A.T."/>
            <person name="Beckman K.B."/>
            <person name="Gohl D.M."/>
        </authorList>
    </citation>
    <scope>NUCLEOTIDE SEQUENCE</scope>
    <source>
        <strain evidence="1">Duluth1</strain>
        <tissue evidence="1">Whole animal</tissue>
    </source>
</reference>
<evidence type="ECO:0000313" key="1">
    <source>
        <dbReference type="EMBL" id="KAH3812505.1"/>
    </source>
</evidence>
<keyword evidence="2" id="KW-1185">Reference proteome</keyword>
<proteinExistence type="predicted"/>
<evidence type="ECO:0000313" key="2">
    <source>
        <dbReference type="Proteomes" id="UP000828390"/>
    </source>
</evidence>